<organism evidence="1 2">
    <name type="scientific">Euplotes crassus</name>
    <dbReference type="NCBI Taxonomy" id="5936"/>
    <lineage>
        <taxon>Eukaryota</taxon>
        <taxon>Sar</taxon>
        <taxon>Alveolata</taxon>
        <taxon>Ciliophora</taxon>
        <taxon>Intramacronucleata</taxon>
        <taxon>Spirotrichea</taxon>
        <taxon>Hypotrichia</taxon>
        <taxon>Euplotida</taxon>
        <taxon>Euplotidae</taxon>
        <taxon>Moneuplotes</taxon>
    </lineage>
</organism>
<dbReference type="AlphaFoldDB" id="A0AAD1XX79"/>
<protein>
    <submittedName>
        <fullName evidence="1">Uncharacterized protein</fullName>
    </submittedName>
</protein>
<accession>A0AAD1XX79</accession>
<comment type="caution">
    <text evidence="1">The sequence shown here is derived from an EMBL/GenBank/DDBJ whole genome shotgun (WGS) entry which is preliminary data.</text>
</comment>
<name>A0AAD1XX79_EUPCR</name>
<sequence>MEGDMIQNEKQLERYLQDFKLELYKDIYKIANASILLCFSKTSWSINTTKRDTSNLFVRKIKPIGIKHVFNMFINQQTNLKHFNIILKSSIIRKIERLEVTANFNRKLQAPSYIRLIINLLPKVTKVLCLKNCQISASQFRKIILAGRHIETLEFRLYNFLPGNFDYQNSLITQSNP</sequence>
<dbReference type="Proteomes" id="UP001295684">
    <property type="component" value="Unassembled WGS sequence"/>
</dbReference>
<dbReference type="EMBL" id="CAMPGE010021787">
    <property type="protein sequence ID" value="CAI2379907.1"/>
    <property type="molecule type" value="Genomic_DNA"/>
</dbReference>
<proteinExistence type="predicted"/>
<keyword evidence="2" id="KW-1185">Reference proteome</keyword>
<evidence type="ECO:0000313" key="1">
    <source>
        <dbReference type="EMBL" id="CAI2379907.1"/>
    </source>
</evidence>
<gene>
    <name evidence="1" type="ORF">ECRASSUSDP1_LOCUS21328</name>
</gene>
<evidence type="ECO:0000313" key="2">
    <source>
        <dbReference type="Proteomes" id="UP001295684"/>
    </source>
</evidence>
<reference evidence="1" key="1">
    <citation type="submission" date="2023-07" db="EMBL/GenBank/DDBJ databases">
        <authorList>
            <consortium name="AG Swart"/>
            <person name="Singh M."/>
            <person name="Singh A."/>
            <person name="Seah K."/>
            <person name="Emmerich C."/>
        </authorList>
    </citation>
    <scope>NUCLEOTIDE SEQUENCE</scope>
    <source>
        <strain evidence="1">DP1</strain>
    </source>
</reference>